<dbReference type="AlphaFoldDB" id="A0AAW0R4P5"/>
<keyword evidence="1" id="KW-0560">Oxidoreductase</keyword>
<dbReference type="EMBL" id="JAQQWP010000003">
    <property type="protein sequence ID" value="KAK8123876.1"/>
    <property type="molecule type" value="Genomic_DNA"/>
</dbReference>
<dbReference type="InterPro" id="IPR036291">
    <property type="entry name" value="NAD(P)-bd_dom_sf"/>
</dbReference>
<reference evidence="2 3" key="1">
    <citation type="submission" date="2023-01" db="EMBL/GenBank/DDBJ databases">
        <title>Analysis of 21 Apiospora genomes using comparative genomics revels a genus with tremendous synthesis potential of carbohydrate active enzymes and secondary metabolites.</title>
        <authorList>
            <person name="Sorensen T."/>
        </authorList>
    </citation>
    <scope>NUCLEOTIDE SEQUENCE [LARGE SCALE GENOMIC DNA]</scope>
    <source>
        <strain evidence="2 3">CBS 117206</strain>
    </source>
</reference>
<name>A0AAW0R4P5_9PEZI</name>
<dbReference type="Pfam" id="PF00106">
    <property type="entry name" value="adh_short"/>
    <property type="match status" value="1"/>
</dbReference>
<dbReference type="PRINTS" id="PR00081">
    <property type="entry name" value="GDHRDH"/>
</dbReference>
<evidence type="ECO:0000313" key="3">
    <source>
        <dbReference type="Proteomes" id="UP001392437"/>
    </source>
</evidence>
<dbReference type="PANTHER" id="PTHR43157">
    <property type="entry name" value="PHOSPHATIDYLINOSITOL-GLYCAN BIOSYNTHESIS CLASS F PROTEIN-RELATED"/>
    <property type="match status" value="1"/>
</dbReference>
<accession>A0AAW0R4P5</accession>
<gene>
    <name evidence="2" type="ORF">PG999_003794</name>
</gene>
<organism evidence="2 3">
    <name type="scientific">Apiospora kogelbergensis</name>
    <dbReference type="NCBI Taxonomy" id="1337665"/>
    <lineage>
        <taxon>Eukaryota</taxon>
        <taxon>Fungi</taxon>
        <taxon>Dikarya</taxon>
        <taxon>Ascomycota</taxon>
        <taxon>Pezizomycotina</taxon>
        <taxon>Sordariomycetes</taxon>
        <taxon>Xylariomycetidae</taxon>
        <taxon>Amphisphaeriales</taxon>
        <taxon>Apiosporaceae</taxon>
        <taxon>Apiospora</taxon>
    </lineage>
</organism>
<comment type="caution">
    <text evidence="2">The sequence shown here is derived from an EMBL/GenBank/DDBJ whole genome shotgun (WGS) entry which is preliminary data.</text>
</comment>
<dbReference type="InterPro" id="IPR002347">
    <property type="entry name" value="SDR_fam"/>
</dbReference>
<dbReference type="Gene3D" id="3.40.50.720">
    <property type="entry name" value="NAD(P)-binding Rossmann-like Domain"/>
    <property type="match status" value="1"/>
</dbReference>
<sequence length="339" mass="36173">MGFLNSQLVETSKLPYPSSSYAGQTIVVTGSNTGLGKEAARHYARLGAARLILAVRNLEKGHAAKEEILATTATTTAAAAAAVKGSMAIDVWELDMAQYASVQAFGARVDDELERLDIFHANAGLVCPKYSTAEDNETMVTVNYISTFLLAALVMPRMKATAARFQGIRPTLIITSSGAHEHTKFPQMSAADNNILAAVNDPNYAGGAHWKEQYPVSKLLGVFAVRSIAKEHPADAYQVTVNLANPGLCHSDLARGAEGFQRVAFSLMKAAVARTAEQGSRTLVDAGVQGAKSHGQYLDNCRIALPSAVVLQNGEVQDRLWVELKATLEAIQPGVTSNF</sequence>
<dbReference type="PANTHER" id="PTHR43157:SF31">
    <property type="entry name" value="PHOSPHATIDYLINOSITOL-GLYCAN BIOSYNTHESIS CLASS F PROTEIN"/>
    <property type="match status" value="1"/>
</dbReference>
<evidence type="ECO:0000313" key="2">
    <source>
        <dbReference type="EMBL" id="KAK8123876.1"/>
    </source>
</evidence>
<proteinExistence type="predicted"/>
<evidence type="ECO:0008006" key="4">
    <source>
        <dbReference type="Google" id="ProtNLM"/>
    </source>
</evidence>
<protein>
    <recommendedName>
        <fullName evidence="4">Short-chain dehydrogenase</fullName>
    </recommendedName>
</protein>
<dbReference type="Proteomes" id="UP001392437">
    <property type="component" value="Unassembled WGS sequence"/>
</dbReference>
<dbReference type="GO" id="GO:0016491">
    <property type="term" value="F:oxidoreductase activity"/>
    <property type="evidence" value="ECO:0007669"/>
    <property type="project" value="UniProtKB-KW"/>
</dbReference>
<evidence type="ECO:0000256" key="1">
    <source>
        <dbReference type="ARBA" id="ARBA00023002"/>
    </source>
</evidence>
<keyword evidence="3" id="KW-1185">Reference proteome</keyword>
<dbReference type="SUPFAM" id="SSF51735">
    <property type="entry name" value="NAD(P)-binding Rossmann-fold domains"/>
    <property type="match status" value="1"/>
</dbReference>